<name>A0A6F8XT81_9ACTN</name>
<dbReference type="Proteomes" id="UP000502508">
    <property type="component" value="Chromosome"/>
</dbReference>
<dbReference type="AlphaFoldDB" id="A0A6F8XT81"/>
<dbReference type="PANTHER" id="PTHR42718:SF42">
    <property type="entry name" value="EXPORT PROTEIN"/>
    <property type="match status" value="1"/>
</dbReference>
<evidence type="ECO:0000313" key="8">
    <source>
        <dbReference type="Proteomes" id="UP000502508"/>
    </source>
</evidence>
<dbReference type="CDD" id="cd17321">
    <property type="entry name" value="MFS_MMR_MDR_like"/>
    <property type="match status" value="1"/>
</dbReference>
<feature type="transmembrane region" description="Helical" evidence="5">
    <location>
        <begin position="73"/>
        <end position="96"/>
    </location>
</feature>
<evidence type="ECO:0000259" key="6">
    <source>
        <dbReference type="PROSITE" id="PS50850"/>
    </source>
</evidence>
<dbReference type="Gene3D" id="1.20.1250.20">
    <property type="entry name" value="MFS general substrate transporter like domains"/>
    <property type="match status" value="2"/>
</dbReference>
<feature type="transmembrane region" description="Helical" evidence="5">
    <location>
        <begin position="44"/>
        <end position="61"/>
    </location>
</feature>
<dbReference type="InterPro" id="IPR020846">
    <property type="entry name" value="MFS_dom"/>
</dbReference>
<dbReference type="InterPro" id="IPR036259">
    <property type="entry name" value="MFS_trans_sf"/>
</dbReference>
<dbReference type="KEGG" id="pfla:Pflav_034430"/>
<evidence type="ECO:0000313" key="7">
    <source>
        <dbReference type="EMBL" id="BCB77033.1"/>
    </source>
</evidence>
<dbReference type="PANTHER" id="PTHR42718">
    <property type="entry name" value="MAJOR FACILITATOR SUPERFAMILY MULTIDRUG TRANSPORTER MFSC"/>
    <property type="match status" value="1"/>
</dbReference>
<dbReference type="GO" id="GO:0005886">
    <property type="term" value="C:plasma membrane"/>
    <property type="evidence" value="ECO:0007669"/>
    <property type="project" value="UniProtKB-SubCell"/>
</dbReference>
<feature type="transmembrane region" description="Helical" evidence="5">
    <location>
        <begin position="132"/>
        <end position="153"/>
    </location>
</feature>
<keyword evidence="4 5" id="KW-0472">Membrane</keyword>
<feature type="transmembrane region" description="Helical" evidence="5">
    <location>
        <begin position="319"/>
        <end position="337"/>
    </location>
</feature>
<keyword evidence="3 5" id="KW-1133">Transmembrane helix</keyword>
<evidence type="ECO:0000256" key="4">
    <source>
        <dbReference type="ARBA" id="ARBA00023136"/>
    </source>
</evidence>
<accession>A0A6F8XT81</accession>
<feature type="transmembrane region" description="Helical" evidence="5">
    <location>
        <begin position="255"/>
        <end position="278"/>
    </location>
</feature>
<dbReference type="SUPFAM" id="SSF103473">
    <property type="entry name" value="MFS general substrate transporter"/>
    <property type="match status" value="1"/>
</dbReference>
<evidence type="ECO:0000256" key="1">
    <source>
        <dbReference type="ARBA" id="ARBA00004651"/>
    </source>
</evidence>
<feature type="transmembrane region" description="Helical" evidence="5">
    <location>
        <begin position="343"/>
        <end position="366"/>
    </location>
</feature>
<reference evidence="7 8" key="1">
    <citation type="submission" date="2020-03" db="EMBL/GenBank/DDBJ databases">
        <title>Whole genome shotgun sequence of Phytohabitans flavus NBRC 107702.</title>
        <authorList>
            <person name="Komaki H."/>
            <person name="Tamura T."/>
        </authorList>
    </citation>
    <scope>NUCLEOTIDE SEQUENCE [LARGE SCALE GENOMIC DNA]</scope>
    <source>
        <strain evidence="7 8">NBRC 107702</strain>
    </source>
</reference>
<evidence type="ECO:0000256" key="5">
    <source>
        <dbReference type="SAM" id="Phobius"/>
    </source>
</evidence>
<dbReference type="EMBL" id="AP022870">
    <property type="protein sequence ID" value="BCB77033.1"/>
    <property type="molecule type" value="Genomic_DNA"/>
</dbReference>
<proteinExistence type="predicted"/>
<dbReference type="Pfam" id="PF07690">
    <property type="entry name" value="MFS_1"/>
    <property type="match status" value="2"/>
</dbReference>
<dbReference type="PROSITE" id="PS50850">
    <property type="entry name" value="MFS"/>
    <property type="match status" value="1"/>
</dbReference>
<dbReference type="InterPro" id="IPR011701">
    <property type="entry name" value="MFS"/>
</dbReference>
<feature type="transmembrane region" description="Helical" evidence="5">
    <location>
        <begin position="290"/>
        <end position="307"/>
    </location>
</feature>
<dbReference type="GO" id="GO:0022857">
    <property type="term" value="F:transmembrane transporter activity"/>
    <property type="evidence" value="ECO:0007669"/>
    <property type="project" value="InterPro"/>
</dbReference>
<evidence type="ECO:0000256" key="2">
    <source>
        <dbReference type="ARBA" id="ARBA00022692"/>
    </source>
</evidence>
<sequence length="434" mass="42516">MSRPRITLAVSVAGAMLVALDGTVLTVAQPTLRRDLDATFAQVQWASTGYLIAVAGLLVVGGRLGDLYGHRRLLLTGLVGFAAASAAIGLAPSIGWVVAMRVVQGAFGALLQPATLGLLRTAYPAERLGSAIAVRTSAIAAAGAAGPVVGGVAVDMFGWRAVALLGLIPAVAVGTLVLAVPPAPATPGKRGLDVRGAALYAATLAGLVLALVHPPARWPALAAGLGCAVAFGWHERRSADPLVPPAVLRVRAVPVALGVLGCVSGAAFGTLFVITYLVQDGFGLDPLHTGLLALWLSAAMVLAAPAAGRLMRRHGPRPVAVGALLAATAGIASLAGAERAAAVGAGLVLLGAGLGAAMVVATATVVGHAPAEAAGVVGGLQQTAMNTGPVAGIAAAATLLGYGTPAALLVLAGVAATGAALATRLPSGVPAPVR</sequence>
<feature type="transmembrane region" description="Helical" evidence="5">
    <location>
        <begin position="192"/>
        <end position="212"/>
    </location>
</feature>
<keyword evidence="8" id="KW-1185">Reference proteome</keyword>
<comment type="subcellular location">
    <subcellularLocation>
        <location evidence="1">Cell membrane</location>
        <topology evidence="1">Multi-pass membrane protein</topology>
    </subcellularLocation>
</comment>
<evidence type="ECO:0000256" key="3">
    <source>
        <dbReference type="ARBA" id="ARBA00022989"/>
    </source>
</evidence>
<keyword evidence="2 5" id="KW-0812">Transmembrane</keyword>
<dbReference type="RefSeq" id="WP_197938584.1">
    <property type="nucleotide sequence ID" value="NZ_AP022870.1"/>
</dbReference>
<protein>
    <submittedName>
        <fullName evidence="7">MFS transporter</fullName>
    </submittedName>
</protein>
<gene>
    <name evidence="7" type="ORF">Pflav_034430</name>
</gene>
<feature type="domain" description="Major facilitator superfamily (MFS) profile" evidence="6">
    <location>
        <begin position="7"/>
        <end position="430"/>
    </location>
</feature>
<reference evidence="7 8" key="2">
    <citation type="submission" date="2020-03" db="EMBL/GenBank/DDBJ databases">
        <authorList>
            <person name="Ichikawa N."/>
            <person name="Kimura A."/>
            <person name="Kitahashi Y."/>
            <person name="Uohara A."/>
        </authorList>
    </citation>
    <scope>NUCLEOTIDE SEQUENCE [LARGE SCALE GENOMIC DNA]</scope>
    <source>
        <strain evidence="7 8">NBRC 107702</strain>
    </source>
</reference>
<organism evidence="7 8">
    <name type="scientific">Phytohabitans flavus</name>
    <dbReference type="NCBI Taxonomy" id="1076124"/>
    <lineage>
        <taxon>Bacteria</taxon>
        <taxon>Bacillati</taxon>
        <taxon>Actinomycetota</taxon>
        <taxon>Actinomycetes</taxon>
        <taxon>Micromonosporales</taxon>
        <taxon>Micromonosporaceae</taxon>
    </lineage>
</organism>
<feature type="transmembrane region" description="Helical" evidence="5">
    <location>
        <begin position="159"/>
        <end position="180"/>
    </location>
</feature>